<reference evidence="2 3" key="1">
    <citation type="submission" date="2019-09" db="EMBL/GenBank/DDBJ databases">
        <title>Complete genome sequence of Arachidicoccus sp. B3-10 isolated from apple orchard soil.</title>
        <authorList>
            <person name="Kim H.S."/>
            <person name="Han K.-I."/>
            <person name="Suh M.K."/>
            <person name="Lee K.C."/>
            <person name="Eom M.K."/>
            <person name="Kim J.-S."/>
            <person name="Kang S.W."/>
            <person name="Sin Y."/>
            <person name="Lee J.-S."/>
        </authorList>
    </citation>
    <scope>NUCLEOTIDE SEQUENCE [LARGE SCALE GENOMIC DNA]</scope>
    <source>
        <strain evidence="2 3">B3-10</strain>
    </source>
</reference>
<dbReference type="InterPro" id="IPR029058">
    <property type="entry name" value="AB_hydrolase_fold"/>
</dbReference>
<dbReference type="InterPro" id="IPR000073">
    <property type="entry name" value="AB_hydrolase_1"/>
</dbReference>
<dbReference type="Pfam" id="PF00561">
    <property type="entry name" value="Abhydrolase_1"/>
    <property type="match status" value="1"/>
</dbReference>
<dbReference type="EMBL" id="CP044016">
    <property type="protein sequence ID" value="QES88095.1"/>
    <property type="molecule type" value="Genomic_DNA"/>
</dbReference>
<organism evidence="2 3">
    <name type="scientific">Rhizosphaericola mali</name>
    <dbReference type="NCBI Taxonomy" id="2545455"/>
    <lineage>
        <taxon>Bacteria</taxon>
        <taxon>Pseudomonadati</taxon>
        <taxon>Bacteroidota</taxon>
        <taxon>Chitinophagia</taxon>
        <taxon>Chitinophagales</taxon>
        <taxon>Chitinophagaceae</taxon>
        <taxon>Rhizosphaericola</taxon>
    </lineage>
</organism>
<name>A0A5P2FY29_9BACT</name>
<dbReference type="GO" id="GO:0016020">
    <property type="term" value="C:membrane"/>
    <property type="evidence" value="ECO:0007669"/>
    <property type="project" value="TreeGrafter"/>
</dbReference>
<keyword evidence="3" id="KW-1185">Reference proteome</keyword>
<dbReference type="InterPro" id="IPR050266">
    <property type="entry name" value="AB_hydrolase_sf"/>
</dbReference>
<proteinExistence type="predicted"/>
<dbReference type="SUPFAM" id="SSF53474">
    <property type="entry name" value="alpha/beta-Hydrolases"/>
    <property type="match status" value="1"/>
</dbReference>
<dbReference type="OrthoDB" id="9796770at2"/>
<gene>
    <name evidence="2" type="ORF">E0W69_005250</name>
</gene>
<feature type="domain" description="AB hydrolase-1" evidence="1">
    <location>
        <begin position="56"/>
        <end position="295"/>
    </location>
</feature>
<dbReference type="Gene3D" id="3.40.50.1820">
    <property type="entry name" value="alpha/beta hydrolase"/>
    <property type="match status" value="1"/>
</dbReference>
<dbReference type="PANTHER" id="PTHR43798:SF33">
    <property type="entry name" value="HYDROLASE, PUTATIVE (AFU_ORTHOLOGUE AFUA_2G14860)-RELATED"/>
    <property type="match status" value="1"/>
</dbReference>
<accession>A0A5P2FY29</accession>
<dbReference type="AlphaFoldDB" id="A0A5P2FY29"/>
<evidence type="ECO:0000313" key="3">
    <source>
        <dbReference type="Proteomes" id="UP000292424"/>
    </source>
</evidence>
<keyword evidence="2" id="KW-0378">Hydrolase</keyword>
<sequence length="308" mass="34357">MNYENLKLDKKDPKVVKAYAVEKELFDFYGIINKDHFVTLPTLNLKVRISEFGEGKPIVIVPGNTGDVFVQTSLIAALKGRKIFAINRPGGGLSEGMDHNLVDIRQFAFESLDYILNALNLTNVDVVAHSMGAHWSTLLAMEKSGRVKRLVLLGNPGNIMGGKPPLPIRLLAIPIFSNIVMKLMLPQKPKSTLRVLTIMGHSKEFVNTLPNQLRNAYFAFDHLPHYKISFASLLQNMIPPIVETELKKLHQPTALILGTNDNFLSQENGRKIVAVIPNGTFYSIENSGHLPWLENLQKVADIILNFLA</sequence>
<dbReference type="GO" id="GO:0016787">
    <property type="term" value="F:hydrolase activity"/>
    <property type="evidence" value="ECO:0007669"/>
    <property type="project" value="UniProtKB-KW"/>
</dbReference>
<dbReference type="RefSeq" id="WP_131328982.1">
    <property type="nucleotide sequence ID" value="NZ_CP044016.1"/>
</dbReference>
<dbReference type="Proteomes" id="UP000292424">
    <property type="component" value="Chromosome"/>
</dbReference>
<evidence type="ECO:0000259" key="1">
    <source>
        <dbReference type="Pfam" id="PF00561"/>
    </source>
</evidence>
<evidence type="ECO:0000313" key="2">
    <source>
        <dbReference type="EMBL" id="QES88095.1"/>
    </source>
</evidence>
<dbReference type="KEGG" id="arac:E0W69_005250"/>
<protein>
    <submittedName>
        <fullName evidence="2">Alpha/beta hydrolase</fullName>
    </submittedName>
</protein>
<dbReference type="PANTHER" id="PTHR43798">
    <property type="entry name" value="MONOACYLGLYCEROL LIPASE"/>
    <property type="match status" value="1"/>
</dbReference>